<reference evidence="4" key="2">
    <citation type="submission" date="2025-09" db="UniProtKB">
        <authorList>
            <consortium name="Ensembl"/>
        </authorList>
    </citation>
    <scope>IDENTIFICATION</scope>
</reference>
<dbReference type="KEGG" id="malb:109955976"/>
<sequence>MDVSPKTKLNKQSVCSYKSLNDSSQLADSSLPSGVICDLNQNYGERIQIPLKYLASGSPVLLDQCPPSIKEMDEDPSSQDLLRAICAIPIILAFGVTFALILHLYLGHTLVPETGVLVSDHEHCTALGQKVLRDCGNSVDAAIAAALCLGIVHPHVSGIGGGGVMLVHDIHENETMVINFQGIAPKALTEEMLQNVLELKAGLQVGVPGMLRGLHHAHYLYGSLLWEDVVTRAAAVAREGFNVSVSLAEAISKVKGEQLSQHFRDVFLPGGRALQPGDFLKTPGLAEVLEAGLSKFYDGNLSQEIVDEVRVNGGVLSREDIRNYSIEVERPVEGLYNEFLIQVPPPPSAGAALLSAVNILESFHLNENNYTENQTHHWITEALKAALAMASGLGDSKYNSSVTEQLSDMLSKSHADGLRQRINYSYPSPPEGSSVHSLQAELPAGQVVVMGPDDLVVSVASSLSRPFGSRLMTPSGVILNSLILLFSLPNATRGQLQTNQGEMAQPGKRPLSSLMPTVVVPAWHPCGLHMALSSKGGQRSFSAVTQVLSSGLSHQNECGGFSLEEVHPQILVDPEFLEESVQFWNESGHVFQRMKTHSVVLGILRKNNSIQAIAIPLSDGPL</sequence>
<keyword evidence="3" id="KW-0812">Transmembrane</keyword>
<dbReference type="GO" id="GO:0103068">
    <property type="term" value="F:leukotriene C4 gamma-glutamyl transferase activity"/>
    <property type="evidence" value="ECO:0007669"/>
    <property type="project" value="UniProtKB-EC"/>
</dbReference>
<dbReference type="Ensembl" id="ENSMALT00000008299.1">
    <property type="protein sequence ID" value="ENSMALP00000008125.1"/>
    <property type="gene ID" value="ENSMALG00000005795.1"/>
</dbReference>
<dbReference type="GO" id="GO:0006751">
    <property type="term" value="P:glutathione catabolic process"/>
    <property type="evidence" value="ECO:0007669"/>
    <property type="project" value="UniProtKB-UniRule"/>
</dbReference>
<dbReference type="PANTHER" id="PTHR11686:SF54">
    <property type="entry name" value="GLUTATHIONE HYDROLASE 7"/>
    <property type="match status" value="1"/>
</dbReference>
<dbReference type="Pfam" id="PF01019">
    <property type="entry name" value="G_glu_transpept"/>
    <property type="match status" value="1"/>
</dbReference>
<proteinExistence type="inferred from homology"/>
<comment type="function">
    <text evidence="3">Cleaves the gamma-glutamyl peptide bond of glutathione and glutathione conjugates.</text>
</comment>
<dbReference type="InterPro" id="IPR043137">
    <property type="entry name" value="GGT_ssub_C"/>
</dbReference>
<dbReference type="STRING" id="43700.ENSMALP00000008125"/>
<dbReference type="EC" id="3.4.19.13" evidence="3"/>
<protein>
    <recommendedName>
        <fullName evidence="3">Glutathione hydrolase</fullName>
        <ecNumber evidence="3">2.3.2.2</ecNumber>
        <ecNumber evidence="3">3.4.19.13</ecNumber>
    </recommendedName>
    <alternativeName>
        <fullName evidence="3">Gamma-glutamyltransferase</fullName>
    </alternativeName>
    <alternativeName>
        <fullName evidence="3">Gamma-glutamyltranspeptidase</fullName>
    </alternativeName>
</protein>
<dbReference type="AlphaFoldDB" id="A0A3Q3IVS8"/>
<comment type="catalytic activity">
    <reaction evidence="3">
        <text>glutathione + H2O = L-cysteinylglycine + L-glutamate</text>
        <dbReference type="Rhea" id="RHEA:28807"/>
        <dbReference type="ChEBI" id="CHEBI:15377"/>
        <dbReference type="ChEBI" id="CHEBI:29985"/>
        <dbReference type="ChEBI" id="CHEBI:57925"/>
        <dbReference type="ChEBI" id="CHEBI:61694"/>
        <dbReference type="EC" id="3.4.19.13"/>
    </reaction>
</comment>
<keyword evidence="5" id="KW-1185">Reference proteome</keyword>
<dbReference type="Gene3D" id="3.60.20.40">
    <property type="match status" value="1"/>
</dbReference>
<comment type="subcellular location">
    <subcellularLocation>
        <location evidence="3">Membrane</location>
        <topology evidence="3">Single-pass type II membrane protein</topology>
    </subcellularLocation>
</comment>
<feature type="transmembrane region" description="Helical" evidence="3">
    <location>
        <begin position="81"/>
        <end position="106"/>
    </location>
</feature>
<keyword evidence="3" id="KW-1133">Transmembrane helix</keyword>
<keyword evidence="3" id="KW-0012">Acyltransferase</keyword>
<keyword evidence="3" id="KW-0378">Hydrolase</keyword>
<dbReference type="RefSeq" id="XP_020448321.1">
    <property type="nucleotide sequence ID" value="XM_020592665.1"/>
</dbReference>
<dbReference type="Gene3D" id="1.10.246.130">
    <property type="match status" value="1"/>
</dbReference>
<dbReference type="InterPro" id="IPR043138">
    <property type="entry name" value="GGT_lsub"/>
</dbReference>
<dbReference type="GO" id="GO:0036374">
    <property type="term" value="F:glutathione hydrolase activity"/>
    <property type="evidence" value="ECO:0007669"/>
    <property type="project" value="UniProtKB-UniRule"/>
</dbReference>
<dbReference type="InterPro" id="IPR000101">
    <property type="entry name" value="GGT_peptidase"/>
</dbReference>
<evidence type="ECO:0000256" key="1">
    <source>
        <dbReference type="ARBA" id="ARBA00009381"/>
    </source>
</evidence>
<dbReference type="Proteomes" id="UP000261600">
    <property type="component" value="Unplaced"/>
</dbReference>
<reference evidence="4" key="1">
    <citation type="submission" date="2025-08" db="UniProtKB">
        <authorList>
            <consortium name="Ensembl"/>
        </authorList>
    </citation>
    <scope>IDENTIFICATION</scope>
</reference>
<evidence type="ECO:0000313" key="4">
    <source>
        <dbReference type="Ensembl" id="ENSMALP00000008125.1"/>
    </source>
</evidence>
<dbReference type="UniPathway" id="UPA00204"/>
<dbReference type="PANTHER" id="PTHR11686">
    <property type="entry name" value="GAMMA GLUTAMYL TRANSPEPTIDASE"/>
    <property type="match status" value="1"/>
</dbReference>
<organism evidence="4 5">
    <name type="scientific">Monopterus albus</name>
    <name type="common">Swamp eel</name>
    <dbReference type="NCBI Taxonomy" id="43700"/>
    <lineage>
        <taxon>Eukaryota</taxon>
        <taxon>Metazoa</taxon>
        <taxon>Chordata</taxon>
        <taxon>Craniata</taxon>
        <taxon>Vertebrata</taxon>
        <taxon>Euteleostomi</taxon>
        <taxon>Actinopterygii</taxon>
        <taxon>Neopterygii</taxon>
        <taxon>Teleostei</taxon>
        <taxon>Neoteleostei</taxon>
        <taxon>Acanthomorphata</taxon>
        <taxon>Anabantaria</taxon>
        <taxon>Synbranchiformes</taxon>
        <taxon>Synbranchidae</taxon>
        <taxon>Monopterus</taxon>
    </lineage>
</organism>
<comment type="similarity">
    <text evidence="1">Belongs to the gamma-glutamyltransferase family.</text>
</comment>
<comment type="catalytic activity">
    <reaction evidence="3">
        <text>an N-terminal (5-L-glutamyl)-[peptide] + an alpha-amino acid = 5-L-glutamyl amino acid + an N-terminal L-alpha-aminoacyl-[peptide]</text>
        <dbReference type="Rhea" id="RHEA:23904"/>
        <dbReference type="Rhea" id="RHEA-COMP:9780"/>
        <dbReference type="Rhea" id="RHEA-COMP:9795"/>
        <dbReference type="ChEBI" id="CHEBI:77644"/>
        <dbReference type="ChEBI" id="CHEBI:78597"/>
        <dbReference type="ChEBI" id="CHEBI:78599"/>
        <dbReference type="ChEBI" id="CHEBI:78608"/>
        <dbReference type="EC" id="2.3.2.2"/>
    </reaction>
</comment>
<dbReference type="GO" id="GO:0005886">
    <property type="term" value="C:plasma membrane"/>
    <property type="evidence" value="ECO:0007669"/>
    <property type="project" value="TreeGrafter"/>
</dbReference>
<feature type="binding site" evidence="2">
    <location>
        <position position="537"/>
    </location>
    <ligand>
        <name>L-glutamate</name>
        <dbReference type="ChEBI" id="CHEBI:29985"/>
    </ligand>
</feature>
<dbReference type="GeneID" id="109955976"/>
<comment type="pathway">
    <text evidence="3">Sulfur metabolism; glutathione metabolism.</text>
</comment>
<evidence type="ECO:0000313" key="5">
    <source>
        <dbReference type="Proteomes" id="UP000261600"/>
    </source>
</evidence>
<dbReference type="PRINTS" id="PR01210">
    <property type="entry name" value="GGTRANSPTASE"/>
</dbReference>
<name>A0A3Q3IVS8_MONAL</name>
<keyword evidence="3" id="KW-0472">Membrane</keyword>
<dbReference type="SUPFAM" id="SSF56235">
    <property type="entry name" value="N-terminal nucleophile aminohydrolases (Ntn hydrolases)"/>
    <property type="match status" value="1"/>
</dbReference>
<feature type="binding site" evidence="2">
    <location>
        <begin position="512"/>
        <end position="513"/>
    </location>
    <ligand>
        <name>L-glutamate</name>
        <dbReference type="ChEBI" id="CHEBI:29985"/>
    </ligand>
</feature>
<keyword evidence="3" id="KW-0808">Transferase</keyword>
<evidence type="ECO:0000256" key="2">
    <source>
        <dbReference type="PIRSR" id="PIRSR600101-2"/>
    </source>
</evidence>
<dbReference type="EC" id="2.3.2.2" evidence="3"/>
<dbReference type="InterPro" id="IPR029055">
    <property type="entry name" value="Ntn_hydrolases_N"/>
</dbReference>
<dbReference type="OrthoDB" id="2015213at2759"/>
<accession>A0A3Q3IVS8</accession>
<comment type="catalytic activity">
    <reaction evidence="3">
        <text>an S-substituted glutathione + H2O = an S-substituted L-cysteinylglycine + L-glutamate</text>
        <dbReference type="Rhea" id="RHEA:59468"/>
        <dbReference type="ChEBI" id="CHEBI:15377"/>
        <dbReference type="ChEBI" id="CHEBI:29985"/>
        <dbReference type="ChEBI" id="CHEBI:90779"/>
        <dbReference type="ChEBI" id="CHEBI:143103"/>
        <dbReference type="EC" id="3.4.19.13"/>
    </reaction>
</comment>
<evidence type="ECO:0000256" key="3">
    <source>
        <dbReference type="RuleBase" id="RU368068"/>
    </source>
</evidence>